<dbReference type="Gene3D" id="3.40.390.10">
    <property type="entry name" value="Collagenase (Catalytic Domain)"/>
    <property type="match status" value="1"/>
</dbReference>
<protein>
    <submittedName>
        <fullName evidence="2">Uncharacterized protein</fullName>
    </submittedName>
</protein>
<feature type="chain" id="PRO_5025376952" evidence="1">
    <location>
        <begin position="28"/>
        <end position="355"/>
    </location>
</feature>
<dbReference type="InterPro" id="IPR024079">
    <property type="entry name" value="MetalloPept_cat_dom_sf"/>
</dbReference>
<dbReference type="RefSeq" id="WP_168433140.1">
    <property type="nucleotide sequence ID" value="NZ_CAAHFH010000001.1"/>
</dbReference>
<dbReference type="AlphaFoldDB" id="A0A6C2UHT0"/>
<keyword evidence="1" id="KW-0732">Signal</keyword>
<sequence length="355" mass="37626">MTNRLRRTQLFSGIIAAIYCCPGTAPASVFFNFSTSSGMDQQAIDGFNEAGSMWSYYLGDTMTVNINIDFTQLDAGVLGSTSSSRGTIDYSSYKTSLDSDRSSTYDDSAVANLQPGSSFAALINRTANSPNGEGSATPYLDNDGDANNSTIRLTTANAKALGLLTPDNTASDASISFNSDFTWDFDRSDGILSSAIDFVGVATHEIGHALGFISGVDILDGNSTETFFSDDAFSYVAPLDLYRYSDESFANGAIDWTAGTADKYFSIDGGTNSLAVLLSTGATWGDGSQASHWKDNQGLGIMDPTASNGELLQISDLDLLGFDVIGYNIIPEPSSLALIALCGGLGLWIRRSFLI</sequence>
<evidence type="ECO:0000256" key="1">
    <source>
        <dbReference type="SAM" id="SignalP"/>
    </source>
</evidence>
<evidence type="ECO:0000313" key="2">
    <source>
        <dbReference type="EMBL" id="VGO19688.1"/>
    </source>
</evidence>
<name>A0A6C2UHT0_9BACT</name>
<feature type="signal peptide" evidence="1">
    <location>
        <begin position="1"/>
        <end position="27"/>
    </location>
</feature>
<dbReference type="EMBL" id="CAAHFH010000001">
    <property type="protein sequence ID" value="VGO19688.1"/>
    <property type="molecule type" value="Genomic_DNA"/>
</dbReference>
<proteinExistence type="predicted"/>
<dbReference type="GO" id="GO:0008237">
    <property type="term" value="F:metallopeptidase activity"/>
    <property type="evidence" value="ECO:0007669"/>
    <property type="project" value="InterPro"/>
</dbReference>
<evidence type="ECO:0000313" key="3">
    <source>
        <dbReference type="Proteomes" id="UP000346198"/>
    </source>
</evidence>
<keyword evidence="3" id="KW-1185">Reference proteome</keyword>
<reference evidence="2 3" key="1">
    <citation type="submission" date="2019-04" db="EMBL/GenBank/DDBJ databases">
        <authorList>
            <person name="Van Vliet M D."/>
        </authorList>
    </citation>
    <scope>NUCLEOTIDE SEQUENCE [LARGE SCALE GENOMIC DNA]</scope>
    <source>
        <strain evidence="2 3">F21</strain>
    </source>
</reference>
<gene>
    <name evidence="2" type="ORF">SCARR_01747</name>
</gene>
<dbReference type="Proteomes" id="UP000346198">
    <property type="component" value="Unassembled WGS sequence"/>
</dbReference>
<accession>A0A6C2UHT0</accession>
<dbReference type="SUPFAM" id="SSF55486">
    <property type="entry name" value="Metalloproteases ('zincins'), catalytic domain"/>
    <property type="match status" value="2"/>
</dbReference>
<dbReference type="NCBIfam" id="NF038122">
    <property type="entry name" value="metallo_LGF"/>
    <property type="match status" value="1"/>
</dbReference>
<organism evidence="2 3">
    <name type="scientific">Pontiella sulfatireligans</name>
    <dbReference type="NCBI Taxonomy" id="2750658"/>
    <lineage>
        <taxon>Bacteria</taxon>
        <taxon>Pseudomonadati</taxon>
        <taxon>Kiritimatiellota</taxon>
        <taxon>Kiritimatiellia</taxon>
        <taxon>Kiritimatiellales</taxon>
        <taxon>Pontiellaceae</taxon>
        <taxon>Pontiella</taxon>
    </lineage>
</organism>